<proteinExistence type="predicted"/>
<evidence type="ECO:0000313" key="1">
    <source>
        <dbReference type="EMBL" id="KZV86969.1"/>
    </source>
</evidence>
<feature type="non-terminal residue" evidence="1">
    <location>
        <position position="167"/>
    </location>
</feature>
<dbReference type="InParanoid" id="A0A165ZYX2"/>
<sequence length="167" mass="19309">MHRTRPVCSAACFKSITSNAARDSTPLLVYSTSNCYSPDKCYAPEYSRSISRRYEERRSGLVLEVDFSNWLEIKYFSIRVLVVAYQYSRSIGPTVRTKLVYSRSICVRDGVQYTFSVLEVDLHEGSITHVPRHARPRAEYFAVLEVYLRTGLESMMTYRYSRSISRG</sequence>
<protein>
    <submittedName>
        <fullName evidence="1">Uncharacterized protein</fullName>
    </submittedName>
</protein>
<reference evidence="1 2" key="1">
    <citation type="journal article" date="2016" name="Mol. Biol. Evol.">
        <title>Comparative Genomics of Early-Diverging Mushroom-Forming Fungi Provides Insights into the Origins of Lignocellulose Decay Capabilities.</title>
        <authorList>
            <person name="Nagy L.G."/>
            <person name="Riley R."/>
            <person name="Tritt A."/>
            <person name="Adam C."/>
            <person name="Daum C."/>
            <person name="Floudas D."/>
            <person name="Sun H."/>
            <person name="Yadav J.S."/>
            <person name="Pangilinan J."/>
            <person name="Larsson K.H."/>
            <person name="Matsuura K."/>
            <person name="Barry K."/>
            <person name="Labutti K."/>
            <person name="Kuo R."/>
            <person name="Ohm R.A."/>
            <person name="Bhattacharya S.S."/>
            <person name="Shirouzu T."/>
            <person name="Yoshinaga Y."/>
            <person name="Martin F.M."/>
            <person name="Grigoriev I.V."/>
            <person name="Hibbett D.S."/>
        </authorList>
    </citation>
    <scope>NUCLEOTIDE SEQUENCE [LARGE SCALE GENOMIC DNA]</scope>
    <source>
        <strain evidence="1 2">HHB12029</strain>
    </source>
</reference>
<dbReference type="EMBL" id="KV426139">
    <property type="protein sequence ID" value="KZV86969.1"/>
    <property type="molecule type" value="Genomic_DNA"/>
</dbReference>
<evidence type="ECO:0000313" key="2">
    <source>
        <dbReference type="Proteomes" id="UP000077266"/>
    </source>
</evidence>
<dbReference type="Proteomes" id="UP000077266">
    <property type="component" value="Unassembled WGS sequence"/>
</dbReference>
<accession>A0A165ZYX2</accession>
<dbReference type="AlphaFoldDB" id="A0A165ZYX2"/>
<keyword evidence="2" id="KW-1185">Reference proteome</keyword>
<name>A0A165ZYX2_EXIGL</name>
<gene>
    <name evidence="1" type="ORF">EXIGLDRAFT_752503</name>
</gene>
<organism evidence="1 2">
    <name type="scientific">Exidia glandulosa HHB12029</name>
    <dbReference type="NCBI Taxonomy" id="1314781"/>
    <lineage>
        <taxon>Eukaryota</taxon>
        <taxon>Fungi</taxon>
        <taxon>Dikarya</taxon>
        <taxon>Basidiomycota</taxon>
        <taxon>Agaricomycotina</taxon>
        <taxon>Agaricomycetes</taxon>
        <taxon>Auriculariales</taxon>
        <taxon>Exidiaceae</taxon>
        <taxon>Exidia</taxon>
    </lineage>
</organism>